<reference evidence="2 3" key="1">
    <citation type="journal article" date="2015" name="Genome Biol. Evol.">
        <title>Comparative Genomics of a Bacterivorous Green Alga Reveals Evolutionary Causalities and Consequences of Phago-Mixotrophic Mode of Nutrition.</title>
        <authorList>
            <person name="Burns J.A."/>
            <person name="Paasch A."/>
            <person name="Narechania A."/>
            <person name="Kim E."/>
        </authorList>
    </citation>
    <scope>NUCLEOTIDE SEQUENCE [LARGE SCALE GENOMIC DNA]</scope>
    <source>
        <strain evidence="2 3">PLY_AMNH</strain>
    </source>
</reference>
<dbReference type="EMBL" id="LGRX02022316">
    <property type="protein sequence ID" value="KAK3255748.1"/>
    <property type="molecule type" value="Genomic_DNA"/>
</dbReference>
<evidence type="ECO:0000313" key="2">
    <source>
        <dbReference type="EMBL" id="KAK3255748.1"/>
    </source>
</evidence>
<proteinExistence type="predicted"/>
<accession>A0AAE0F9V2</accession>
<dbReference type="AlphaFoldDB" id="A0AAE0F9V2"/>
<sequence length="189" mass="20635">MSRGNPREGWKGSGETFWHALSEVSDRSCDQDPTHVSRNDIDGWIAGREIAAVAETCGKGRSTNERDAIDQAGEAIDSLLADALRAAAVPLDCVRMDRTPDRDPNTGINLPIAKFRDERDAELTAVSTLRDILRSSYQVGEEPDAGLLAAVTGCEVNPEAGDAAFTRTTGRVNKRKSKEEWDDERTGYL</sequence>
<gene>
    <name evidence="2" type="ORF">CYMTET_35087</name>
</gene>
<comment type="caution">
    <text evidence="2">The sequence shown here is derived from an EMBL/GenBank/DDBJ whole genome shotgun (WGS) entry which is preliminary data.</text>
</comment>
<organism evidence="2 3">
    <name type="scientific">Cymbomonas tetramitiformis</name>
    <dbReference type="NCBI Taxonomy" id="36881"/>
    <lineage>
        <taxon>Eukaryota</taxon>
        <taxon>Viridiplantae</taxon>
        <taxon>Chlorophyta</taxon>
        <taxon>Pyramimonadophyceae</taxon>
        <taxon>Pyramimonadales</taxon>
        <taxon>Pyramimonadaceae</taxon>
        <taxon>Cymbomonas</taxon>
    </lineage>
</organism>
<evidence type="ECO:0000313" key="3">
    <source>
        <dbReference type="Proteomes" id="UP001190700"/>
    </source>
</evidence>
<name>A0AAE0F9V2_9CHLO</name>
<evidence type="ECO:0000256" key="1">
    <source>
        <dbReference type="SAM" id="MobiDB-lite"/>
    </source>
</evidence>
<keyword evidence="3" id="KW-1185">Reference proteome</keyword>
<protein>
    <submittedName>
        <fullName evidence="2">Uncharacterized protein</fullName>
    </submittedName>
</protein>
<dbReference type="Proteomes" id="UP001190700">
    <property type="component" value="Unassembled WGS sequence"/>
</dbReference>
<feature type="region of interest" description="Disordered" evidence="1">
    <location>
        <begin position="165"/>
        <end position="189"/>
    </location>
</feature>